<dbReference type="EMBL" id="JALAZD010000003">
    <property type="protein sequence ID" value="MCI0128741.1"/>
    <property type="molecule type" value="Genomic_DNA"/>
</dbReference>
<dbReference type="PANTHER" id="PTHR35864:SF1">
    <property type="entry name" value="ZINC METALLOPROTEASE YWHC-RELATED"/>
    <property type="match status" value="1"/>
</dbReference>
<accession>A0AA41UHW5</accession>
<feature type="transmembrane region" description="Helical" evidence="1">
    <location>
        <begin position="12"/>
        <end position="36"/>
    </location>
</feature>
<feature type="transmembrane region" description="Helical" evidence="1">
    <location>
        <begin position="56"/>
        <end position="75"/>
    </location>
</feature>
<dbReference type="InterPro" id="IPR052348">
    <property type="entry name" value="Metallopeptidase_M50B"/>
</dbReference>
<evidence type="ECO:0008006" key="4">
    <source>
        <dbReference type="Google" id="ProtNLM"/>
    </source>
</evidence>
<keyword evidence="1" id="KW-0472">Membrane</keyword>
<organism evidence="2 3">
    <name type="scientific">Paradevosia shaoguanensis</name>
    <dbReference type="NCBI Taxonomy" id="1335043"/>
    <lineage>
        <taxon>Bacteria</taxon>
        <taxon>Pseudomonadati</taxon>
        <taxon>Pseudomonadota</taxon>
        <taxon>Alphaproteobacteria</taxon>
        <taxon>Hyphomicrobiales</taxon>
        <taxon>Devosiaceae</taxon>
        <taxon>Paradevosia</taxon>
    </lineage>
</organism>
<proteinExistence type="predicted"/>
<reference evidence="2" key="1">
    <citation type="submission" date="2022-03" db="EMBL/GenBank/DDBJ databases">
        <title>The complete genome sequence of a Methyloterrigena soli.</title>
        <authorList>
            <person name="Zi Z."/>
        </authorList>
    </citation>
    <scope>NUCLEOTIDE SEQUENCE</scope>
    <source>
        <strain evidence="2">M48</strain>
    </source>
</reference>
<comment type="caution">
    <text evidence="2">The sequence shown here is derived from an EMBL/GenBank/DDBJ whole genome shotgun (WGS) entry which is preliminary data.</text>
</comment>
<evidence type="ECO:0000256" key="1">
    <source>
        <dbReference type="SAM" id="Phobius"/>
    </source>
</evidence>
<evidence type="ECO:0000313" key="3">
    <source>
        <dbReference type="Proteomes" id="UP001156140"/>
    </source>
</evidence>
<feature type="transmembrane region" description="Helical" evidence="1">
    <location>
        <begin position="87"/>
        <end position="106"/>
    </location>
</feature>
<name>A0AA41UHW5_9HYPH</name>
<keyword evidence="3" id="KW-1185">Reference proteome</keyword>
<evidence type="ECO:0000313" key="2">
    <source>
        <dbReference type="EMBL" id="MCI0128741.1"/>
    </source>
</evidence>
<dbReference type="PANTHER" id="PTHR35864">
    <property type="entry name" value="ZINC METALLOPROTEASE MJ0611-RELATED"/>
    <property type="match status" value="1"/>
</dbReference>
<keyword evidence="1" id="KW-1133">Transmembrane helix</keyword>
<sequence>MNFLNDLSLSQIMTRLVGYLIVVLVHGFALAGLATLFGDRDAAHSGRLTLNPLPHVSLPGLVAAILFQPSWMRPLPIEDRALRGGRLGLVVLYIASLAVVLAIVPILTPVRIWLSTLLTGTAAVSVLGTIDAAQRLGLWFVLLNALPLPGLTGSLLLQAAYPPVMPQVRRLELPAMLIFLVILGTGAFQSAFSPLQSSLVRLLMN</sequence>
<gene>
    <name evidence="2" type="ORF">ML536_18060</name>
</gene>
<dbReference type="Proteomes" id="UP001156140">
    <property type="component" value="Unassembled WGS sequence"/>
</dbReference>
<dbReference type="RefSeq" id="WP_281736835.1">
    <property type="nucleotide sequence ID" value="NZ_JAKETQ010000003.1"/>
</dbReference>
<feature type="transmembrane region" description="Helical" evidence="1">
    <location>
        <begin position="137"/>
        <end position="161"/>
    </location>
</feature>
<feature type="transmembrane region" description="Helical" evidence="1">
    <location>
        <begin position="173"/>
        <end position="195"/>
    </location>
</feature>
<keyword evidence="1" id="KW-0812">Transmembrane</keyword>
<dbReference type="AlphaFoldDB" id="A0AA41UHW5"/>
<feature type="transmembrane region" description="Helical" evidence="1">
    <location>
        <begin position="112"/>
        <end position="130"/>
    </location>
</feature>
<protein>
    <recommendedName>
        <fullName evidence="4">Peptidase M50 domain-containing protein</fullName>
    </recommendedName>
</protein>